<dbReference type="SMART" id="SM00226">
    <property type="entry name" value="LMWPc"/>
    <property type="match status" value="1"/>
</dbReference>
<dbReference type="RefSeq" id="WP_076555372.1">
    <property type="nucleotide sequence ID" value="NZ_FTNU01000009.1"/>
</dbReference>
<feature type="active site" description="Proton donor" evidence="5">
    <location>
        <position position="127"/>
    </location>
</feature>
<dbReference type="InterPro" id="IPR023485">
    <property type="entry name" value="Ptyr_pPase"/>
</dbReference>
<dbReference type="InterPro" id="IPR017867">
    <property type="entry name" value="Tyr_phospatase_low_mol_wt"/>
</dbReference>
<evidence type="ECO:0000256" key="4">
    <source>
        <dbReference type="ARBA" id="ARBA00022912"/>
    </source>
</evidence>
<dbReference type="STRING" id="34061.B0189_07845"/>
<feature type="active site" description="Nucleophile" evidence="5">
    <location>
        <position position="10"/>
    </location>
</feature>
<dbReference type="EMBL" id="FTNU01000009">
    <property type="protein sequence ID" value="SIR94147.1"/>
    <property type="molecule type" value="Genomic_DNA"/>
</dbReference>
<organism evidence="7 8">
    <name type="scientific">Moraxella cuniculi DSM 21768</name>
    <dbReference type="NCBI Taxonomy" id="1122245"/>
    <lineage>
        <taxon>Bacteria</taxon>
        <taxon>Pseudomonadati</taxon>
        <taxon>Pseudomonadota</taxon>
        <taxon>Gammaproteobacteria</taxon>
        <taxon>Moraxellales</taxon>
        <taxon>Moraxellaceae</taxon>
        <taxon>Moraxella</taxon>
    </lineage>
</organism>
<evidence type="ECO:0000256" key="5">
    <source>
        <dbReference type="PIRSR" id="PIRSR617867-1"/>
    </source>
</evidence>
<dbReference type="PANTHER" id="PTHR11717:SF7">
    <property type="entry name" value="LOW MOLECULAR WEIGHT PHOSPHOTYROSINE PROTEIN PHOSPHATASE"/>
    <property type="match status" value="1"/>
</dbReference>
<dbReference type="SUPFAM" id="SSF52788">
    <property type="entry name" value="Phosphotyrosine protein phosphatases I"/>
    <property type="match status" value="1"/>
</dbReference>
<dbReference type="Proteomes" id="UP000187495">
    <property type="component" value="Unassembled WGS sequence"/>
</dbReference>
<evidence type="ECO:0000313" key="7">
    <source>
        <dbReference type="EMBL" id="SIR94147.1"/>
    </source>
</evidence>
<evidence type="ECO:0000259" key="6">
    <source>
        <dbReference type="SMART" id="SM00226"/>
    </source>
</evidence>
<feature type="active site" evidence="5">
    <location>
        <position position="16"/>
    </location>
</feature>
<name>A0A1N7F1E7_9GAMM</name>
<dbReference type="InterPro" id="IPR036196">
    <property type="entry name" value="Ptyr_pPase_sf"/>
</dbReference>
<dbReference type="EC" id="3.1.3.48" evidence="2"/>
<sequence>MKPKSALFVCLGNICRSPSAEAIMRQKCQEAQLDIRLDSAGTAAFHINESPDDRAIQVGRGLGYDLSTLKARQVSVEDFYEFEMIFAMDKNNLKDLKTLHARAVLYADNRKVATLGLFDPQGKAVADPYYGDIKDFLAMFEHLESIADGYLATWQA</sequence>
<evidence type="ECO:0000256" key="3">
    <source>
        <dbReference type="ARBA" id="ARBA00022801"/>
    </source>
</evidence>
<dbReference type="GO" id="GO:0004725">
    <property type="term" value="F:protein tyrosine phosphatase activity"/>
    <property type="evidence" value="ECO:0007669"/>
    <property type="project" value="UniProtKB-EC"/>
</dbReference>
<keyword evidence="3" id="KW-0378">Hydrolase</keyword>
<evidence type="ECO:0000256" key="2">
    <source>
        <dbReference type="ARBA" id="ARBA00013064"/>
    </source>
</evidence>
<keyword evidence="4" id="KW-0904">Protein phosphatase</keyword>
<dbReference type="AlphaFoldDB" id="A0A1N7F1E7"/>
<keyword evidence="8" id="KW-1185">Reference proteome</keyword>
<dbReference type="PRINTS" id="PR00719">
    <property type="entry name" value="LMWPTPASE"/>
</dbReference>
<dbReference type="CDD" id="cd16343">
    <property type="entry name" value="LMWPTP"/>
    <property type="match status" value="1"/>
</dbReference>
<protein>
    <recommendedName>
        <fullName evidence="2">protein-tyrosine-phosphatase</fullName>
        <ecNumber evidence="2">3.1.3.48</ecNumber>
    </recommendedName>
</protein>
<proteinExistence type="inferred from homology"/>
<dbReference type="Pfam" id="PF01451">
    <property type="entry name" value="LMWPc"/>
    <property type="match status" value="1"/>
</dbReference>
<dbReference type="PANTHER" id="PTHR11717">
    <property type="entry name" value="LOW MOLECULAR WEIGHT PROTEIN TYROSINE PHOSPHATASE"/>
    <property type="match status" value="1"/>
</dbReference>
<feature type="domain" description="Phosphotyrosine protein phosphatase I" evidence="6">
    <location>
        <begin position="4"/>
        <end position="153"/>
    </location>
</feature>
<dbReference type="Gene3D" id="3.40.50.2300">
    <property type="match status" value="1"/>
</dbReference>
<evidence type="ECO:0000313" key="8">
    <source>
        <dbReference type="Proteomes" id="UP000187495"/>
    </source>
</evidence>
<dbReference type="InterPro" id="IPR050438">
    <property type="entry name" value="LMW_PTPase"/>
</dbReference>
<evidence type="ECO:0000256" key="1">
    <source>
        <dbReference type="ARBA" id="ARBA00011063"/>
    </source>
</evidence>
<accession>A0A1N7F1E7</accession>
<reference evidence="8" key="1">
    <citation type="submission" date="2017-01" db="EMBL/GenBank/DDBJ databases">
        <authorList>
            <person name="Varghese N."/>
            <person name="Submissions S."/>
        </authorList>
    </citation>
    <scope>NUCLEOTIDE SEQUENCE [LARGE SCALE GENOMIC DNA]</scope>
    <source>
        <strain evidence="8">DSM 21768</strain>
    </source>
</reference>
<comment type="similarity">
    <text evidence="1">Belongs to the low molecular weight phosphotyrosine protein phosphatase family.</text>
</comment>
<gene>
    <name evidence="7" type="ORF">SAMN02745664_10914</name>
</gene>